<dbReference type="AlphaFoldDB" id="A0A1M5B6E4"/>
<proteinExistence type="predicted"/>
<dbReference type="Proteomes" id="UP000184287">
    <property type="component" value="Unassembled WGS sequence"/>
</dbReference>
<reference evidence="2" key="1">
    <citation type="submission" date="2016-11" db="EMBL/GenBank/DDBJ databases">
        <authorList>
            <person name="Varghese N."/>
            <person name="Submissions S."/>
        </authorList>
    </citation>
    <scope>NUCLEOTIDE SEQUENCE [LARGE SCALE GENOMIC DNA]</scope>
    <source>
        <strain evidence="2">DSM 16990</strain>
    </source>
</reference>
<accession>A0A1M5B6E4</accession>
<evidence type="ECO:0000313" key="2">
    <source>
        <dbReference type="Proteomes" id="UP000184287"/>
    </source>
</evidence>
<keyword evidence="2" id="KW-1185">Reference proteome</keyword>
<evidence type="ECO:0000313" key="1">
    <source>
        <dbReference type="EMBL" id="SHF38025.1"/>
    </source>
</evidence>
<gene>
    <name evidence="1" type="ORF">SAMN04488522_1021044</name>
</gene>
<sequence>MKTEISIAAFLEALDQLDKTMSESIESACEMLDVASEYDDDPHQVLWYKKPIENYEDILLVEGHKIIILEDDVQAEGDVTIKDYAILIVMGNLQAKNIIVDGHLFVIGNVTCKVLFGASGNDNQTHISGDLECKSVIEDGHYTLIEGEIIADELISNANYIIGKKGLKVKAIVDSAIKDGPHKLHASVLHPDNYFDEEKFLKLLYSGEPYRLID</sequence>
<evidence type="ECO:0008006" key="3">
    <source>
        <dbReference type="Google" id="ProtNLM"/>
    </source>
</evidence>
<dbReference type="RefSeq" id="WP_073231284.1">
    <property type="nucleotide sequence ID" value="NZ_FQUQ01000002.1"/>
</dbReference>
<name>A0A1M5B6E4_9SPHI</name>
<dbReference type="EMBL" id="FQUQ01000002">
    <property type="protein sequence ID" value="SHF38025.1"/>
    <property type="molecule type" value="Genomic_DNA"/>
</dbReference>
<organism evidence="1 2">
    <name type="scientific">Pedobacter caeni</name>
    <dbReference type="NCBI Taxonomy" id="288992"/>
    <lineage>
        <taxon>Bacteria</taxon>
        <taxon>Pseudomonadati</taxon>
        <taxon>Bacteroidota</taxon>
        <taxon>Sphingobacteriia</taxon>
        <taxon>Sphingobacteriales</taxon>
        <taxon>Sphingobacteriaceae</taxon>
        <taxon>Pedobacter</taxon>
    </lineage>
</organism>
<dbReference type="OrthoDB" id="1273848at2"/>
<protein>
    <recommendedName>
        <fullName evidence="3">Protein CcmA, bactofilin family</fullName>
    </recommendedName>
</protein>